<dbReference type="Gene3D" id="1.10.3290.10">
    <property type="entry name" value="Fido-like domain"/>
    <property type="match status" value="1"/>
</dbReference>
<dbReference type="PROSITE" id="PS51459">
    <property type="entry name" value="FIDO"/>
    <property type="match status" value="1"/>
</dbReference>
<dbReference type="InterPro" id="IPR040198">
    <property type="entry name" value="Fido_containing"/>
</dbReference>
<dbReference type="AlphaFoldDB" id="A0A5J4QVB3"/>
<evidence type="ECO:0000259" key="1">
    <source>
        <dbReference type="PROSITE" id="PS51459"/>
    </source>
</evidence>
<reference evidence="2" key="1">
    <citation type="submission" date="2019-03" db="EMBL/GenBank/DDBJ databases">
        <title>Single cell metagenomics reveals metabolic interactions within the superorganism composed of flagellate Streblomastix strix and complex community of Bacteroidetes bacteria on its surface.</title>
        <authorList>
            <person name="Treitli S.C."/>
            <person name="Kolisko M."/>
            <person name="Husnik F."/>
            <person name="Keeling P."/>
            <person name="Hampl V."/>
        </authorList>
    </citation>
    <scope>NUCLEOTIDE SEQUENCE</scope>
    <source>
        <strain evidence="2">STM</strain>
    </source>
</reference>
<comment type="caution">
    <text evidence="2">The sequence shown here is derived from an EMBL/GenBank/DDBJ whole genome shotgun (WGS) entry which is preliminary data.</text>
</comment>
<dbReference type="EMBL" id="SNRY01002493">
    <property type="protein sequence ID" value="KAA6324840.1"/>
    <property type="molecule type" value="Genomic_DNA"/>
</dbReference>
<protein>
    <recommendedName>
        <fullName evidence="1">Fido domain-containing protein</fullName>
    </recommendedName>
</protein>
<feature type="domain" description="Fido" evidence="1">
    <location>
        <begin position="52"/>
        <end position="185"/>
    </location>
</feature>
<proteinExistence type="predicted"/>
<evidence type="ECO:0000313" key="2">
    <source>
        <dbReference type="EMBL" id="KAA6324840.1"/>
    </source>
</evidence>
<organism evidence="2">
    <name type="scientific">termite gut metagenome</name>
    <dbReference type="NCBI Taxonomy" id="433724"/>
    <lineage>
        <taxon>unclassified sequences</taxon>
        <taxon>metagenomes</taxon>
        <taxon>organismal metagenomes</taxon>
    </lineage>
</organism>
<dbReference type="InterPro" id="IPR003812">
    <property type="entry name" value="Fido"/>
</dbReference>
<dbReference type="Pfam" id="PF02661">
    <property type="entry name" value="Fic"/>
    <property type="match status" value="1"/>
</dbReference>
<dbReference type="SUPFAM" id="SSF140931">
    <property type="entry name" value="Fic-like"/>
    <property type="match status" value="1"/>
</dbReference>
<dbReference type="PANTHER" id="PTHR13504">
    <property type="entry name" value="FIDO DOMAIN-CONTAINING PROTEIN DDB_G0283145"/>
    <property type="match status" value="1"/>
</dbReference>
<dbReference type="InterPro" id="IPR036597">
    <property type="entry name" value="Fido-like_dom_sf"/>
</dbReference>
<gene>
    <name evidence="2" type="ORF">EZS27_025875</name>
</gene>
<dbReference type="PANTHER" id="PTHR13504:SF38">
    <property type="entry name" value="FIDO DOMAIN-CONTAINING PROTEIN"/>
    <property type="match status" value="1"/>
</dbReference>
<feature type="non-terminal residue" evidence="2">
    <location>
        <position position="1"/>
    </location>
</feature>
<name>A0A5J4QVB3_9ZZZZ</name>
<accession>A0A5J4QVB3</accession>
<sequence>EGTEFTIEDAKKIVDTGIVIPKRIKDSHDILGTFHIVSNSYEMGITPSTIDELIQILKKRHLTMMSGRAEEVNAGDFKNQNNRAGNTEFVDYTLVEGTLRQGFKYYAALTDPMAKAIFMMFMISEVHPFTDGNGRISRIMGNAELFKSGLSRIIVPTVYREDYIMSLKKLTNRKDPDTYIRVMDKLQYFSNNIFGENFDELNNYFRETNAYKEPSEGKLQIIERSILDLNLDEI</sequence>